<dbReference type="EMBL" id="JAXIOK010000022">
    <property type="protein sequence ID" value="KAK4743840.1"/>
    <property type="molecule type" value="Genomic_DNA"/>
</dbReference>
<proteinExistence type="predicted"/>
<comment type="caution">
    <text evidence="2">The sequence shown here is derived from an EMBL/GenBank/DDBJ whole genome shotgun (WGS) entry which is preliminary data.</text>
</comment>
<dbReference type="Proteomes" id="UP001345219">
    <property type="component" value="Chromosome 9"/>
</dbReference>
<sequence>MVIVQSSVHMGRNWLPLISSRVVFQGLMNYYFSRFCFSNQSLMRKRNRTTNSRCAQRFCRTIALRSPTSRSRPLSYIFQPSTSKSRRSDHRISDHDLPAASSPSASLGFVCLHRRNSICSRLSLHPTTMDLRWQLHGLLLDGKRLLSALQPDDHPITNL</sequence>
<organism evidence="2 3">
    <name type="scientific">Trapa incisa</name>
    <dbReference type="NCBI Taxonomy" id="236973"/>
    <lineage>
        <taxon>Eukaryota</taxon>
        <taxon>Viridiplantae</taxon>
        <taxon>Streptophyta</taxon>
        <taxon>Embryophyta</taxon>
        <taxon>Tracheophyta</taxon>
        <taxon>Spermatophyta</taxon>
        <taxon>Magnoliopsida</taxon>
        <taxon>eudicotyledons</taxon>
        <taxon>Gunneridae</taxon>
        <taxon>Pentapetalae</taxon>
        <taxon>rosids</taxon>
        <taxon>malvids</taxon>
        <taxon>Myrtales</taxon>
        <taxon>Lythraceae</taxon>
        <taxon>Trapa</taxon>
    </lineage>
</organism>
<name>A0AAN7GDS2_9MYRT</name>
<keyword evidence="3" id="KW-1185">Reference proteome</keyword>
<gene>
    <name evidence="2" type="ORF">SAY87_010152</name>
</gene>
<evidence type="ECO:0000256" key="1">
    <source>
        <dbReference type="SAM" id="MobiDB-lite"/>
    </source>
</evidence>
<protein>
    <submittedName>
        <fullName evidence="2">Uncharacterized protein</fullName>
    </submittedName>
</protein>
<dbReference type="AlphaFoldDB" id="A0AAN7GDS2"/>
<evidence type="ECO:0000313" key="3">
    <source>
        <dbReference type="Proteomes" id="UP001345219"/>
    </source>
</evidence>
<accession>A0AAN7GDS2</accession>
<feature type="region of interest" description="Disordered" evidence="1">
    <location>
        <begin position="73"/>
        <end position="101"/>
    </location>
</feature>
<reference evidence="2 3" key="1">
    <citation type="journal article" date="2023" name="Hortic Res">
        <title>Pangenome of water caltrop reveals structural variations and asymmetric subgenome divergence after allopolyploidization.</title>
        <authorList>
            <person name="Zhang X."/>
            <person name="Chen Y."/>
            <person name="Wang L."/>
            <person name="Yuan Y."/>
            <person name="Fang M."/>
            <person name="Shi L."/>
            <person name="Lu R."/>
            <person name="Comes H.P."/>
            <person name="Ma Y."/>
            <person name="Chen Y."/>
            <person name="Huang G."/>
            <person name="Zhou Y."/>
            <person name="Zheng Z."/>
            <person name="Qiu Y."/>
        </authorList>
    </citation>
    <scope>NUCLEOTIDE SEQUENCE [LARGE SCALE GENOMIC DNA]</scope>
    <source>
        <tissue evidence="2">Roots</tissue>
    </source>
</reference>
<evidence type="ECO:0000313" key="2">
    <source>
        <dbReference type="EMBL" id="KAK4743840.1"/>
    </source>
</evidence>